<gene>
    <name evidence="2" type="ORF">EH28_00166</name>
</gene>
<proteinExistence type="predicted"/>
<feature type="region of interest" description="Disordered" evidence="1">
    <location>
        <begin position="1"/>
        <end position="44"/>
    </location>
</feature>
<evidence type="ECO:0000256" key="1">
    <source>
        <dbReference type="SAM" id="MobiDB-lite"/>
    </source>
</evidence>
<accession>A0A0F8BWV3</accession>
<organism evidence="2">
    <name type="scientific">Larimichthys crocea</name>
    <name type="common">Large yellow croaker</name>
    <name type="synonym">Pseudosciaena crocea</name>
    <dbReference type="NCBI Taxonomy" id="215358"/>
    <lineage>
        <taxon>Eukaryota</taxon>
        <taxon>Metazoa</taxon>
        <taxon>Chordata</taxon>
        <taxon>Craniata</taxon>
        <taxon>Vertebrata</taxon>
        <taxon>Euteleostomi</taxon>
        <taxon>Actinopterygii</taxon>
        <taxon>Neopterygii</taxon>
        <taxon>Teleostei</taxon>
        <taxon>Neoteleostei</taxon>
        <taxon>Acanthomorphata</taxon>
        <taxon>Eupercaria</taxon>
        <taxon>Sciaenidae</taxon>
        <taxon>Larimichthys</taxon>
    </lineage>
</organism>
<evidence type="ECO:0000313" key="2">
    <source>
        <dbReference type="EMBL" id="KKF19316.1"/>
    </source>
</evidence>
<protein>
    <submittedName>
        <fullName evidence="2">Uncharacterized protein</fullName>
    </submittedName>
</protein>
<dbReference type="EMBL" id="KQ042066">
    <property type="protein sequence ID" value="KKF19316.1"/>
    <property type="molecule type" value="Genomic_DNA"/>
</dbReference>
<dbReference type="AlphaFoldDB" id="A0A0F8BWV3"/>
<sequence length="103" mass="11073">MSDRRSPRSGGPARLGLVSSLPPPATTEPVQTVSSGPGRLEVARQPGPTLISRAVTAPVRMSVGNADRDREKMLRPPLDQEGSLAKPYFQSLNRLNFDILSPP</sequence>
<reference evidence="2" key="1">
    <citation type="journal article" date="2015" name="PLoS Genet.">
        <title>Genome Sequencing of the Perciform Fish Larimichthys crocea Provides Insights into Molecular and Genetic Mechanisms of Stress Adaptation.</title>
        <authorList>
            <person name="Ao J."/>
            <person name="Mu Y."/>
            <person name="Xiang L.X."/>
            <person name="Fan D."/>
            <person name="Feng M."/>
            <person name="Zhang S."/>
            <person name="Shi Q."/>
            <person name="Zhu L.Y."/>
            <person name="Li T."/>
            <person name="Ding Y."/>
            <person name="Nie L."/>
            <person name="Li Q."/>
            <person name="Dong W.R."/>
            <person name="Jiang L."/>
            <person name="Sun B."/>
            <person name="Zhang X."/>
            <person name="Li M."/>
            <person name="Zhang H.Q."/>
            <person name="Xie S."/>
            <person name="Zhu Y."/>
            <person name="Jiang X."/>
            <person name="Wang X."/>
            <person name="Mu P."/>
            <person name="Chen W."/>
            <person name="Yue Z."/>
            <person name="Wang Z."/>
            <person name="Wang J."/>
            <person name="Shao J.Z."/>
            <person name="Chen X."/>
        </authorList>
    </citation>
    <scope>NUCLEOTIDE SEQUENCE [LARGE SCALE GENOMIC DNA]</scope>
    <source>
        <strain evidence="2">SSNF</strain>
        <tissue evidence="2">Blood</tissue>
    </source>
</reference>
<name>A0A0F8BWV3_LARCR</name>